<keyword evidence="2" id="KW-0472">Membrane</keyword>
<keyword evidence="2" id="KW-0812">Transmembrane</keyword>
<evidence type="ECO:0000256" key="1">
    <source>
        <dbReference type="SAM" id="Coils"/>
    </source>
</evidence>
<dbReference type="Proteomes" id="UP000620327">
    <property type="component" value="Unassembled WGS sequence"/>
</dbReference>
<gene>
    <name evidence="3" type="ORF">H8Z83_00475</name>
</gene>
<keyword evidence="1" id="KW-0175">Coiled coil</keyword>
<keyword evidence="4" id="KW-1185">Reference proteome</keyword>
<name>A0A923MDQ9_9FIRM</name>
<comment type="caution">
    <text evidence="3">The sequence shown here is derived from an EMBL/GenBank/DDBJ whole genome shotgun (WGS) entry which is preliminary data.</text>
</comment>
<dbReference type="EMBL" id="JACOQI010000001">
    <property type="protein sequence ID" value="MBC5768825.1"/>
    <property type="molecule type" value="Genomic_DNA"/>
</dbReference>
<dbReference type="RefSeq" id="WP_187013231.1">
    <property type="nucleotide sequence ID" value="NZ_JACOQI010000001.1"/>
</dbReference>
<organism evidence="3 4">
    <name type="scientific">Dysosmobacter segnis</name>
    <dbReference type="NCBI Taxonomy" id="2763042"/>
    <lineage>
        <taxon>Bacteria</taxon>
        <taxon>Bacillati</taxon>
        <taxon>Bacillota</taxon>
        <taxon>Clostridia</taxon>
        <taxon>Eubacteriales</taxon>
        <taxon>Oscillospiraceae</taxon>
        <taxon>Dysosmobacter</taxon>
    </lineage>
</organism>
<feature type="transmembrane region" description="Helical" evidence="2">
    <location>
        <begin position="7"/>
        <end position="27"/>
    </location>
</feature>
<reference evidence="3" key="1">
    <citation type="submission" date="2020-08" db="EMBL/GenBank/DDBJ databases">
        <title>Genome public.</title>
        <authorList>
            <person name="Liu C."/>
            <person name="Sun Q."/>
        </authorList>
    </citation>
    <scope>NUCLEOTIDE SEQUENCE</scope>
    <source>
        <strain evidence="3">BX15</strain>
    </source>
</reference>
<evidence type="ECO:0000313" key="4">
    <source>
        <dbReference type="Proteomes" id="UP000620327"/>
    </source>
</evidence>
<feature type="transmembrane region" description="Helical" evidence="2">
    <location>
        <begin position="33"/>
        <end position="52"/>
    </location>
</feature>
<proteinExistence type="predicted"/>
<dbReference type="AlphaFoldDB" id="A0A923MDQ9"/>
<keyword evidence="2" id="KW-1133">Transmembrane helix</keyword>
<feature type="coiled-coil region" evidence="1">
    <location>
        <begin position="52"/>
        <end position="79"/>
    </location>
</feature>
<evidence type="ECO:0000256" key="2">
    <source>
        <dbReference type="SAM" id="Phobius"/>
    </source>
</evidence>
<accession>A0A923MDQ9</accession>
<sequence>MKAFLKAYAVCLILMEVFIFFGGWMLFDLRGTGIYRAGAVIALILAVAVCAWSSTAQKVEALEAELQELKKQIHSEHSESEDI</sequence>
<protein>
    <submittedName>
        <fullName evidence="3">Uncharacterized protein</fullName>
    </submittedName>
</protein>
<evidence type="ECO:0000313" key="3">
    <source>
        <dbReference type="EMBL" id="MBC5768825.1"/>
    </source>
</evidence>